<protein>
    <submittedName>
        <fullName evidence="2">Uncharacterized protein</fullName>
    </submittedName>
</protein>
<dbReference type="Proteomes" id="UP000777438">
    <property type="component" value="Unassembled WGS sequence"/>
</dbReference>
<gene>
    <name evidence="2" type="ORF">B0T10DRAFT_562092</name>
</gene>
<proteinExistence type="predicted"/>
<dbReference type="EMBL" id="JAGPYM010000012">
    <property type="protein sequence ID" value="KAH6888520.1"/>
    <property type="molecule type" value="Genomic_DNA"/>
</dbReference>
<dbReference type="AlphaFoldDB" id="A0A9P8W3Y0"/>
<evidence type="ECO:0000313" key="2">
    <source>
        <dbReference type="EMBL" id="KAH6888520.1"/>
    </source>
</evidence>
<accession>A0A9P8W3Y0</accession>
<evidence type="ECO:0000256" key="1">
    <source>
        <dbReference type="SAM" id="Phobius"/>
    </source>
</evidence>
<dbReference type="OrthoDB" id="4160064at2759"/>
<name>A0A9P8W3Y0_9HYPO</name>
<evidence type="ECO:0000313" key="3">
    <source>
        <dbReference type="Proteomes" id="UP000777438"/>
    </source>
</evidence>
<keyword evidence="1" id="KW-0812">Transmembrane</keyword>
<comment type="caution">
    <text evidence="2">The sequence shown here is derived from an EMBL/GenBank/DDBJ whole genome shotgun (WGS) entry which is preliminary data.</text>
</comment>
<feature type="transmembrane region" description="Helical" evidence="1">
    <location>
        <begin position="127"/>
        <end position="148"/>
    </location>
</feature>
<sequence>MSGSETTEPLIPTSSIMSQELPTSGTSAIITSLAALKIVLGASCVVAPRLACSLFLLKLPPQAVIAGRLFGSSCAALGALTLHLNRRFLLGKSSKDDLEMAVLLNIVADTVDTVSCVAGYSSGMYGLGALGMLGGGCVVLATLGTVGYKGL</sequence>
<keyword evidence="1" id="KW-0472">Membrane</keyword>
<keyword evidence="1" id="KW-1133">Transmembrane helix</keyword>
<organism evidence="2 3">
    <name type="scientific">Thelonectria olida</name>
    <dbReference type="NCBI Taxonomy" id="1576542"/>
    <lineage>
        <taxon>Eukaryota</taxon>
        <taxon>Fungi</taxon>
        <taxon>Dikarya</taxon>
        <taxon>Ascomycota</taxon>
        <taxon>Pezizomycotina</taxon>
        <taxon>Sordariomycetes</taxon>
        <taxon>Hypocreomycetidae</taxon>
        <taxon>Hypocreales</taxon>
        <taxon>Nectriaceae</taxon>
        <taxon>Thelonectria</taxon>
    </lineage>
</organism>
<keyword evidence="3" id="KW-1185">Reference proteome</keyword>
<reference evidence="2 3" key="1">
    <citation type="journal article" date="2021" name="Nat. Commun.">
        <title>Genetic determinants of endophytism in the Arabidopsis root mycobiome.</title>
        <authorList>
            <person name="Mesny F."/>
            <person name="Miyauchi S."/>
            <person name="Thiergart T."/>
            <person name="Pickel B."/>
            <person name="Atanasova L."/>
            <person name="Karlsson M."/>
            <person name="Huettel B."/>
            <person name="Barry K.W."/>
            <person name="Haridas S."/>
            <person name="Chen C."/>
            <person name="Bauer D."/>
            <person name="Andreopoulos W."/>
            <person name="Pangilinan J."/>
            <person name="LaButti K."/>
            <person name="Riley R."/>
            <person name="Lipzen A."/>
            <person name="Clum A."/>
            <person name="Drula E."/>
            <person name="Henrissat B."/>
            <person name="Kohler A."/>
            <person name="Grigoriev I.V."/>
            <person name="Martin F.M."/>
            <person name="Hacquard S."/>
        </authorList>
    </citation>
    <scope>NUCLEOTIDE SEQUENCE [LARGE SCALE GENOMIC DNA]</scope>
    <source>
        <strain evidence="2 3">MPI-CAGE-CH-0241</strain>
    </source>
</reference>